<gene>
    <name evidence="1" type="ORF">EUBSIR_01008</name>
</gene>
<dbReference type="EMBL" id="ABCA03000041">
    <property type="protein sequence ID" value="EDS01191.1"/>
    <property type="molecule type" value="Genomic_DNA"/>
</dbReference>
<dbReference type="Proteomes" id="UP000005326">
    <property type="component" value="Unassembled WGS sequence"/>
</dbReference>
<comment type="caution">
    <text evidence="1">The sequence shown here is derived from an EMBL/GenBank/DDBJ whole genome shotgun (WGS) entry which is preliminary data.</text>
</comment>
<evidence type="ECO:0000313" key="1">
    <source>
        <dbReference type="EMBL" id="EDS01191.1"/>
    </source>
</evidence>
<reference evidence="1" key="1">
    <citation type="submission" date="2007-10" db="EMBL/GenBank/DDBJ databases">
        <authorList>
            <person name="Fulton L."/>
            <person name="Clifton S."/>
            <person name="Fulton B."/>
            <person name="Xu J."/>
            <person name="Minx P."/>
            <person name="Pepin K.H."/>
            <person name="Johnson M."/>
            <person name="Thiruvilangam P."/>
            <person name="Bhonagiri V."/>
            <person name="Nash W.E."/>
            <person name="Mardis E.R."/>
            <person name="Wilson R.K."/>
        </authorList>
    </citation>
    <scope>NUCLEOTIDE SEQUENCE [LARGE SCALE GENOMIC DNA]</scope>
    <source>
        <strain evidence="1">DSM 15702</strain>
    </source>
</reference>
<reference evidence="1" key="2">
    <citation type="submission" date="2014-06" db="EMBL/GenBank/DDBJ databases">
        <title>Draft genome sequence of Eubacterium siraeum (DSM 15702).</title>
        <authorList>
            <person name="Sudarsanam P."/>
            <person name="Ley R."/>
            <person name="Guruge J."/>
            <person name="Turnbaugh P.J."/>
            <person name="Mahowald M."/>
            <person name="Liep D."/>
            <person name="Gordon J."/>
        </authorList>
    </citation>
    <scope>NUCLEOTIDE SEQUENCE</scope>
    <source>
        <strain evidence="1">DSM 15702</strain>
    </source>
</reference>
<name>B0MME7_9FIRM</name>
<dbReference type="AlphaFoldDB" id="B0MME7"/>
<protein>
    <submittedName>
        <fullName evidence="1">Uncharacterized protein</fullName>
    </submittedName>
</protein>
<sequence>MKRLTAVRRFAILRIAETALKAELSAVTRRKVGIWSGSQPPA</sequence>
<keyword evidence="2" id="KW-1185">Reference proteome</keyword>
<proteinExistence type="predicted"/>
<organism evidence="1 2">
    <name type="scientific">[Eubacterium] siraeum DSM 15702</name>
    <dbReference type="NCBI Taxonomy" id="428128"/>
    <lineage>
        <taxon>Bacteria</taxon>
        <taxon>Bacillati</taxon>
        <taxon>Bacillota</taxon>
        <taxon>Clostridia</taxon>
        <taxon>Eubacteriales</taxon>
        <taxon>Oscillospiraceae</taxon>
        <taxon>Oscillospiraceae incertae sedis</taxon>
    </lineage>
</organism>
<accession>B0MME7</accession>
<evidence type="ECO:0000313" key="2">
    <source>
        <dbReference type="Proteomes" id="UP000005326"/>
    </source>
</evidence>